<feature type="domain" description="GYF" evidence="7">
    <location>
        <begin position="3"/>
        <end position="52"/>
    </location>
</feature>
<dbReference type="AlphaFoldDB" id="A0A851G8I2"/>
<dbReference type="PANTHER" id="PTHR14948">
    <property type="entry name" value="NG5"/>
    <property type="match status" value="1"/>
</dbReference>
<keyword evidence="4 6" id="KW-0472">Membrane</keyword>
<feature type="transmembrane region" description="Helical" evidence="6">
    <location>
        <begin position="148"/>
        <end position="173"/>
    </location>
</feature>
<dbReference type="RefSeq" id="WP_227021189.1">
    <property type="nucleotide sequence ID" value="NZ_JACBAZ010000001.1"/>
</dbReference>
<dbReference type="Pfam" id="PF14237">
    <property type="entry name" value="GYF_2"/>
    <property type="match status" value="1"/>
</dbReference>
<proteinExistence type="predicted"/>
<evidence type="ECO:0000256" key="1">
    <source>
        <dbReference type="ARBA" id="ARBA00004370"/>
    </source>
</evidence>
<name>A0A851G8I2_9BACT</name>
<dbReference type="Proteomes" id="UP000557872">
    <property type="component" value="Unassembled WGS sequence"/>
</dbReference>
<reference evidence="8 9" key="1">
    <citation type="submission" date="2020-07" db="EMBL/GenBank/DDBJ databases">
        <title>Roseicoccus Jingziensis gen. nov., sp. nov., isolated from coastal seawater.</title>
        <authorList>
            <person name="Feng X."/>
        </authorList>
    </citation>
    <scope>NUCLEOTIDE SEQUENCE [LARGE SCALE GENOMIC DNA]</scope>
    <source>
        <strain evidence="8 9">N1E253</strain>
    </source>
</reference>
<evidence type="ECO:0000256" key="2">
    <source>
        <dbReference type="ARBA" id="ARBA00022692"/>
    </source>
</evidence>
<feature type="compositionally biased region" description="Low complexity" evidence="5">
    <location>
        <begin position="57"/>
        <end position="78"/>
    </location>
</feature>
<dbReference type="GO" id="GO:0016020">
    <property type="term" value="C:membrane"/>
    <property type="evidence" value="ECO:0007669"/>
    <property type="project" value="UniProtKB-SubCell"/>
</dbReference>
<feature type="region of interest" description="Disordered" evidence="5">
    <location>
        <begin position="57"/>
        <end position="87"/>
    </location>
</feature>
<comment type="caution">
    <text evidence="8">The sequence shown here is derived from an EMBL/GenBank/DDBJ whole genome shotgun (WGS) entry which is preliminary data.</text>
</comment>
<keyword evidence="3 6" id="KW-1133">Transmembrane helix</keyword>
<dbReference type="InterPro" id="IPR007593">
    <property type="entry name" value="CD225/Dispanin_fam"/>
</dbReference>
<dbReference type="EMBL" id="JACBAZ010000001">
    <property type="protein sequence ID" value="NWK54018.1"/>
    <property type="molecule type" value="Genomic_DNA"/>
</dbReference>
<organism evidence="8 9">
    <name type="scientific">Oceaniferula marina</name>
    <dbReference type="NCBI Taxonomy" id="2748318"/>
    <lineage>
        <taxon>Bacteria</taxon>
        <taxon>Pseudomonadati</taxon>
        <taxon>Verrucomicrobiota</taxon>
        <taxon>Verrucomicrobiia</taxon>
        <taxon>Verrucomicrobiales</taxon>
        <taxon>Verrucomicrobiaceae</taxon>
        <taxon>Oceaniferula</taxon>
    </lineage>
</organism>
<evidence type="ECO:0000313" key="8">
    <source>
        <dbReference type="EMBL" id="NWK54018.1"/>
    </source>
</evidence>
<gene>
    <name evidence="8" type="ORF">HW115_00220</name>
</gene>
<evidence type="ECO:0000256" key="4">
    <source>
        <dbReference type="ARBA" id="ARBA00023136"/>
    </source>
</evidence>
<evidence type="ECO:0000259" key="7">
    <source>
        <dbReference type="Pfam" id="PF14237"/>
    </source>
</evidence>
<evidence type="ECO:0000313" key="9">
    <source>
        <dbReference type="Proteomes" id="UP000557872"/>
    </source>
</evidence>
<evidence type="ECO:0000256" key="5">
    <source>
        <dbReference type="SAM" id="MobiDB-lite"/>
    </source>
</evidence>
<dbReference type="InterPro" id="IPR051423">
    <property type="entry name" value="CD225/Dispanin"/>
</dbReference>
<sequence>MDWYYSQNGAQHGPVPEQELKNLIANQQIRTTDMAWHDGMPNWLPISQVPELAALAAPQTTPTAASAPGQAVAAQPSPYQTPQAAPQFNTGAPQHHIPNYLWQSIVVTLLCCLPAGIVAIVYAAKVDGLKAAGDWHAAKAASDNAKTWCLWSVGLTLAVFVIYFFIGIAGGLAGM</sequence>
<feature type="transmembrane region" description="Helical" evidence="6">
    <location>
        <begin position="100"/>
        <end position="124"/>
    </location>
</feature>
<evidence type="ECO:0000256" key="6">
    <source>
        <dbReference type="SAM" id="Phobius"/>
    </source>
</evidence>
<dbReference type="PANTHER" id="PTHR14948:SF44">
    <property type="entry name" value="PROLINE-RICH TRANSMEMBRANE PROTEIN 1-LIKE"/>
    <property type="match status" value="1"/>
</dbReference>
<evidence type="ECO:0000256" key="3">
    <source>
        <dbReference type="ARBA" id="ARBA00022989"/>
    </source>
</evidence>
<dbReference type="Pfam" id="PF04505">
    <property type="entry name" value="CD225"/>
    <property type="match status" value="1"/>
</dbReference>
<keyword evidence="2 6" id="KW-0812">Transmembrane</keyword>
<dbReference type="InterPro" id="IPR025640">
    <property type="entry name" value="GYF_2"/>
</dbReference>
<comment type="subcellular location">
    <subcellularLocation>
        <location evidence="1">Membrane</location>
    </subcellularLocation>
</comment>
<accession>A0A851G8I2</accession>
<keyword evidence="9" id="KW-1185">Reference proteome</keyword>
<protein>
    <submittedName>
        <fullName evidence="8">CD225/dispanin family protein</fullName>
    </submittedName>
</protein>